<dbReference type="Pfam" id="PF01521">
    <property type="entry name" value="Fe-S_biosyn"/>
    <property type="match status" value="1"/>
</dbReference>
<accession>A0A0R1YSC7</accession>
<evidence type="ECO:0000259" key="1">
    <source>
        <dbReference type="Pfam" id="PF01521"/>
    </source>
</evidence>
<name>A0A0R1YSC7_9LACO</name>
<protein>
    <recommendedName>
        <fullName evidence="1">Core domain-containing protein</fullName>
    </recommendedName>
</protein>
<reference evidence="2 3" key="1">
    <citation type="journal article" date="2015" name="Genome Announc.">
        <title>Expanding the biotechnology potential of lactobacilli through comparative genomics of 213 strains and associated genera.</title>
        <authorList>
            <person name="Sun Z."/>
            <person name="Harris H.M."/>
            <person name="McCann A."/>
            <person name="Guo C."/>
            <person name="Argimon S."/>
            <person name="Zhang W."/>
            <person name="Yang X."/>
            <person name="Jeffery I.B."/>
            <person name="Cooney J.C."/>
            <person name="Kagawa T.F."/>
            <person name="Liu W."/>
            <person name="Song Y."/>
            <person name="Salvetti E."/>
            <person name="Wrobel A."/>
            <person name="Rasinkangas P."/>
            <person name="Parkhill J."/>
            <person name="Rea M.C."/>
            <person name="O'Sullivan O."/>
            <person name="Ritari J."/>
            <person name="Douillard F.P."/>
            <person name="Paul Ross R."/>
            <person name="Yang R."/>
            <person name="Briner A.E."/>
            <person name="Felis G.E."/>
            <person name="de Vos W.M."/>
            <person name="Barrangou R."/>
            <person name="Klaenhammer T.R."/>
            <person name="Caufield P.W."/>
            <person name="Cui Y."/>
            <person name="Zhang H."/>
            <person name="O'Toole P.W."/>
        </authorList>
    </citation>
    <scope>NUCLEOTIDE SEQUENCE [LARGE SCALE GENOMIC DNA]</scope>
    <source>
        <strain evidence="2 3">DSM 18390</strain>
    </source>
</reference>
<evidence type="ECO:0000313" key="3">
    <source>
        <dbReference type="Proteomes" id="UP000051010"/>
    </source>
</evidence>
<dbReference type="InterPro" id="IPR035903">
    <property type="entry name" value="HesB-like_dom_sf"/>
</dbReference>
<dbReference type="PATRIC" id="fig|1423786.4.peg.1554"/>
<proteinExistence type="predicted"/>
<evidence type="ECO:0000313" key="2">
    <source>
        <dbReference type="EMBL" id="KRM43716.1"/>
    </source>
</evidence>
<gene>
    <name evidence="2" type="ORF">FD47_GL001453</name>
</gene>
<dbReference type="InterPro" id="IPR000361">
    <property type="entry name" value="ATAP_core_dom"/>
</dbReference>
<feature type="domain" description="Core" evidence="1">
    <location>
        <begin position="4"/>
        <end position="114"/>
    </location>
</feature>
<sequence length="120" mass="13202">MSKMKLTITDQAFAKLREAVPADSRLLLSFDDGVGPFSKVGVCSLDTSYDIIAVAKDARTPDYEQTLATNHSDWQLKGYSAVYLDNNMKLDFKNHQLVLSGESGILDSSVDIKDLAKQEA</sequence>
<dbReference type="SUPFAM" id="SSF89360">
    <property type="entry name" value="HesB-like domain"/>
    <property type="match status" value="1"/>
</dbReference>
<dbReference type="AlphaFoldDB" id="A0A0R1YSC7"/>
<dbReference type="Proteomes" id="UP000051010">
    <property type="component" value="Unassembled WGS sequence"/>
</dbReference>
<organism evidence="2 3">
    <name type="scientific">Lentilactobacillus parafarraginis DSM 18390 = JCM 14109</name>
    <dbReference type="NCBI Taxonomy" id="1423786"/>
    <lineage>
        <taxon>Bacteria</taxon>
        <taxon>Bacillati</taxon>
        <taxon>Bacillota</taxon>
        <taxon>Bacilli</taxon>
        <taxon>Lactobacillales</taxon>
        <taxon>Lactobacillaceae</taxon>
        <taxon>Lentilactobacillus</taxon>
    </lineage>
</organism>
<dbReference type="Gene3D" id="2.60.300.12">
    <property type="entry name" value="HesB-like domain"/>
    <property type="match status" value="1"/>
</dbReference>
<dbReference type="EMBL" id="AZFZ01000030">
    <property type="protein sequence ID" value="KRM43716.1"/>
    <property type="molecule type" value="Genomic_DNA"/>
</dbReference>
<comment type="caution">
    <text evidence="2">The sequence shown here is derived from an EMBL/GenBank/DDBJ whole genome shotgun (WGS) entry which is preliminary data.</text>
</comment>